<name>A0A099L3A3_COLPS</name>
<sequence length="85" mass="9430">MNNIFGIKLAVILCAALVFSKPSFAGLITIDNDVQDTWWWSGVVQSNDTELRTNDVSKSDQRIGVQFNNLSALDNIKIVSAELQM</sequence>
<accession>A0A099L3A3</accession>
<evidence type="ECO:0000313" key="2">
    <source>
        <dbReference type="EMBL" id="KGJ97444.1"/>
    </source>
</evidence>
<feature type="signal peptide" evidence="1">
    <location>
        <begin position="1"/>
        <end position="25"/>
    </location>
</feature>
<protein>
    <submittedName>
        <fullName evidence="2">Uncharacterized protein</fullName>
    </submittedName>
</protein>
<dbReference type="EMBL" id="JQEC01000002">
    <property type="protein sequence ID" value="KGJ97444.1"/>
    <property type="molecule type" value="Genomic_DNA"/>
</dbReference>
<gene>
    <name evidence="2" type="ORF">GAB14E_1033</name>
</gene>
<dbReference type="PATRIC" id="fig|28229.3.peg.187"/>
<evidence type="ECO:0000256" key="1">
    <source>
        <dbReference type="SAM" id="SignalP"/>
    </source>
</evidence>
<feature type="chain" id="PRO_5001957814" evidence="1">
    <location>
        <begin position="26"/>
        <end position="85"/>
    </location>
</feature>
<organism evidence="2 3">
    <name type="scientific">Colwellia psychrerythraea</name>
    <name type="common">Vibrio psychroerythus</name>
    <dbReference type="NCBI Taxonomy" id="28229"/>
    <lineage>
        <taxon>Bacteria</taxon>
        <taxon>Pseudomonadati</taxon>
        <taxon>Pseudomonadota</taxon>
        <taxon>Gammaproteobacteria</taxon>
        <taxon>Alteromonadales</taxon>
        <taxon>Colwelliaceae</taxon>
        <taxon>Colwellia</taxon>
    </lineage>
</organism>
<comment type="caution">
    <text evidence="2">The sequence shown here is derived from an EMBL/GenBank/DDBJ whole genome shotgun (WGS) entry which is preliminary data.</text>
</comment>
<dbReference type="Proteomes" id="UP000029868">
    <property type="component" value="Unassembled WGS sequence"/>
</dbReference>
<dbReference type="RefSeq" id="WP_033080328.1">
    <property type="nucleotide sequence ID" value="NZ_JQEC01000002.1"/>
</dbReference>
<evidence type="ECO:0000313" key="3">
    <source>
        <dbReference type="Proteomes" id="UP000029868"/>
    </source>
</evidence>
<keyword evidence="1" id="KW-0732">Signal</keyword>
<dbReference type="AlphaFoldDB" id="A0A099L3A3"/>
<reference evidence="2 3" key="1">
    <citation type="submission" date="2014-08" db="EMBL/GenBank/DDBJ databases">
        <title>Genomic and Phenotypic Diversity of Colwellia psychrerythraea strains from Disparate Marine Basins.</title>
        <authorList>
            <person name="Techtmann S.M."/>
            <person name="Stelling S.C."/>
            <person name="Utturkar S.M."/>
            <person name="Alshibli N."/>
            <person name="Harris A."/>
            <person name="Brown S.D."/>
            <person name="Hazen T.C."/>
        </authorList>
    </citation>
    <scope>NUCLEOTIDE SEQUENCE [LARGE SCALE GENOMIC DNA]</scope>
    <source>
        <strain evidence="2 3">GAB14E</strain>
    </source>
</reference>
<proteinExistence type="predicted"/>